<keyword evidence="3" id="KW-1185">Reference proteome</keyword>
<accession>A0A8H7V3E6</accession>
<dbReference type="InterPro" id="IPR038717">
    <property type="entry name" value="Tc1-like_DDE_dom"/>
</dbReference>
<reference evidence="2" key="1">
    <citation type="submission" date="2020-12" db="EMBL/GenBank/DDBJ databases">
        <title>Metabolic potential, ecology and presence of endohyphal bacteria is reflected in genomic diversity of Mucoromycotina.</title>
        <authorList>
            <person name="Muszewska A."/>
            <person name="Okrasinska A."/>
            <person name="Steczkiewicz K."/>
            <person name="Drgas O."/>
            <person name="Orlowska M."/>
            <person name="Perlinska-Lenart U."/>
            <person name="Aleksandrzak-Piekarczyk T."/>
            <person name="Szatraj K."/>
            <person name="Zielenkiewicz U."/>
            <person name="Pilsyk S."/>
            <person name="Malc E."/>
            <person name="Mieczkowski P."/>
            <person name="Kruszewska J.S."/>
            <person name="Biernat P."/>
            <person name="Pawlowska J."/>
        </authorList>
    </citation>
    <scope>NUCLEOTIDE SEQUENCE</scope>
    <source>
        <strain evidence="2">CBS 226.32</strain>
    </source>
</reference>
<gene>
    <name evidence="2" type="ORF">INT46_001567</name>
</gene>
<evidence type="ECO:0000259" key="1">
    <source>
        <dbReference type="Pfam" id="PF13358"/>
    </source>
</evidence>
<dbReference type="OrthoDB" id="2201966at2759"/>
<organism evidence="2 3">
    <name type="scientific">Mucor plumbeus</name>
    <dbReference type="NCBI Taxonomy" id="97098"/>
    <lineage>
        <taxon>Eukaryota</taxon>
        <taxon>Fungi</taxon>
        <taxon>Fungi incertae sedis</taxon>
        <taxon>Mucoromycota</taxon>
        <taxon>Mucoromycotina</taxon>
        <taxon>Mucoromycetes</taxon>
        <taxon>Mucorales</taxon>
        <taxon>Mucorineae</taxon>
        <taxon>Mucoraceae</taxon>
        <taxon>Mucor</taxon>
    </lineage>
</organism>
<feature type="domain" description="Tc1-like transposase DDE" evidence="1">
    <location>
        <begin position="85"/>
        <end position="168"/>
    </location>
</feature>
<dbReference type="Gene3D" id="3.30.420.10">
    <property type="entry name" value="Ribonuclease H-like superfamily/Ribonuclease H"/>
    <property type="match status" value="1"/>
</dbReference>
<proteinExistence type="predicted"/>
<comment type="caution">
    <text evidence="2">The sequence shown here is derived from an EMBL/GenBank/DDBJ whole genome shotgun (WGS) entry which is preliminary data.</text>
</comment>
<protein>
    <recommendedName>
        <fullName evidence="1">Tc1-like transposase DDE domain-containing protein</fullName>
    </recommendedName>
</protein>
<dbReference type="InterPro" id="IPR036397">
    <property type="entry name" value="RNaseH_sf"/>
</dbReference>
<dbReference type="Proteomes" id="UP000650833">
    <property type="component" value="Unassembled WGS sequence"/>
</dbReference>
<dbReference type="AlphaFoldDB" id="A0A8H7V3E6"/>
<evidence type="ECO:0000313" key="3">
    <source>
        <dbReference type="Proteomes" id="UP000650833"/>
    </source>
</evidence>
<sequence length="194" mass="21939">MRGPAWFKVGTPANVKVHTRKRVNLSMIGCICGRGIISFTKVIPLKIGNAELIEKEFHSEVSAKKRKRNTEEPKNQKPLKKGTMAYNIVKYIESVMDVLGKNEMEGFFIVMNNCRVHNSKFVVDAIEKRGYKPLFMPSYSPFLSPIGECWSKVKSGIKRNPLKKGDELTPLTAEACNTATTKDCLQWVKHAESY</sequence>
<dbReference type="GO" id="GO:0003676">
    <property type="term" value="F:nucleic acid binding"/>
    <property type="evidence" value="ECO:0007669"/>
    <property type="project" value="InterPro"/>
</dbReference>
<evidence type="ECO:0000313" key="2">
    <source>
        <dbReference type="EMBL" id="KAG2201908.1"/>
    </source>
</evidence>
<dbReference type="EMBL" id="JAEPRC010000269">
    <property type="protein sequence ID" value="KAG2201908.1"/>
    <property type="molecule type" value="Genomic_DNA"/>
</dbReference>
<dbReference type="Pfam" id="PF13358">
    <property type="entry name" value="DDE_3"/>
    <property type="match status" value="1"/>
</dbReference>
<name>A0A8H7V3E6_9FUNG</name>